<feature type="region of interest" description="Disordered" evidence="1">
    <location>
        <begin position="34"/>
        <end position="58"/>
    </location>
</feature>
<dbReference type="Proteomes" id="UP000623010">
    <property type="component" value="Unassembled WGS sequence"/>
</dbReference>
<comment type="caution">
    <text evidence="3">The sequence shown here is derived from an EMBL/GenBank/DDBJ whole genome shotgun (WGS) entry which is preliminary data.</text>
</comment>
<organism evidence="3 4">
    <name type="scientific">Streptomyces echinoruber</name>
    <dbReference type="NCBI Taxonomy" id="68898"/>
    <lineage>
        <taxon>Bacteria</taxon>
        <taxon>Bacillati</taxon>
        <taxon>Actinomycetota</taxon>
        <taxon>Actinomycetes</taxon>
        <taxon>Kitasatosporales</taxon>
        <taxon>Streptomycetaceae</taxon>
        <taxon>Streptomyces</taxon>
    </lineage>
</organism>
<dbReference type="CDD" id="cd00093">
    <property type="entry name" value="HTH_XRE"/>
    <property type="match status" value="1"/>
</dbReference>
<evidence type="ECO:0000259" key="2">
    <source>
        <dbReference type="PROSITE" id="PS50943"/>
    </source>
</evidence>
<evidence type="ECO:0000313" key="3">
    <source>
        <dbReference type="EMBL" id="GGZ81550.1"/>
    </source>
</evidence>
<evidence type="ECO:0000313" key="4">
    <source>
        <dbReference type="Proteomes" id="UP000623010"/>
    </source>
</evidence>
<evidence type="ECO:0000256" key="1">
    <source>
        <dbReference type="SAM" id="MobiDB-lite"/>
    </source>
</evidence>
<dbReference type="SMART" id="SM00530">
    <property type="entry name" value="HTH_XRE"/>
    <property type="match status" value="1"/>
</dbReference>
<dbReference type="RefSeq" id="WP_229879353.1">
    <property type="nucleotide sequence ID" value="NZ_BMWH01000005.1"/>
</dbReference>
<accession>A0A918R215</accession>
<sequence length="439" mass="48555">MDDEIRHPLAYTRIERGWSQEELARRIRQAAARRGLRSGTRGSRISKWETGRATPDEDESQPLIAEVFGIDYAAVAHLGWPHWLPGQDKALPLGPHNAAPSLREALMTSLDRRSFIAYTSGALAALAHQWAVTEPGRFPRPTVRGDVDTELVIWLETAGTELVRLATERRQHTHRLLAEHLATVTVLISEGRYTPAVEQRLHTLAALLSQAIAWQHFDERRHAAASRFWHAALHNAHIAAQRDLGAGILSDLAYQLLWLTDARGAVAILEHAIPRTQHPTARSLLHLRQARALAALGEDGPCRRALTAAEKALQAPSCDPAPTWCSWMGMADLAADSGRCLADLGQRRRAHQLMDEGIALLPATRAKTRAVFLTYQAETYLRDGEVELAAETATRSLDLANRINAPRCVTMIHDLEPTLSPYAHTAGVDELLERLRATG</sequence>
<dbReference type="InterPro" id="IPR010982">
    <property type="entry name" value="Lambda_DNA-bd_dom_sf"/>
</dbReference>
<dbReference type="EMBL" id="BMWH01000005">
    <property type="protein sequence ID" value="GGZ81550.1"/>
    <property type="molecule type" value="Genomic_DNA"/>
</dbReference>
<keyword evidence="4" id="KW-1185">Reference proteome</keyword>
<reference evidence="3" key="1">
    <citation type="journal article" date="2014" name="Int. J. Syst. Evol. Microbiol.">
        <title>Complete genome sequence of Corynebacterium casei LMG S-19264T (=DSM 44701T), isolated from a smear-ripened cheese.</title>
        <authorList>
            <consortium name="US DOE Joint Genome Institute (JGI-PGF)"/>
            <person name="Walter F."/>
            <person name="Albersmeier A."/>
            <person name="Kalinowski J."/>
            <person name="Ruckert C."/>
        </authorList>
    </citation>
    <scope>NUCLEOTIDE SEQUENCE</scope>
    <source>
        <strain evidence="3">JCM 5016</strain>
    </source>
</reference>
<reference evidence="3" key="2">
    <citation type="submission" date="2020-09" db="EMBL/GenBank/DDBJ databases">
        <authorList>
            <person name="Sun Q."/>
            <person name="Ohkuma M."/>
        </authorList>
    </citation>
    <scope>NUCLEOTIDE SEQUENCE</scope>
    <source>
        <strain evidence="3">JCM 5016</strain>
    </source>
</reference>
<dbReference type="PROSITE" id="PS50943">
    <property type="entry name" value="HTH_CROC1"/>
    <property type="match status" value="1"/>
</dbReference>
<feature type="domain" description="HTH cro/C1-type" evidence="2">
    <location>
        <begin position="9"/>
        <end position="75"/>
    </location>
</feature>
<proteinExistence type="predicted"/>
<dbReference type="Gene3D" id="1.25.40.10">
    <property type="entry name" value="Tetratricopeptide repeat domain"/>
    <property type="match status" value="1"/>
</dbReference>
<protein>
    <recommendedName>
        <fullName evidence="2">HTH cro/C1-type domain-containing protein</fullName>
    </recommendedName>
</protein>
<dbReference type="InterPro" id="IPR011990">
    <property type="entry name" value="TPR-like_helical_dom_sf"/>
</dbReference>
<name>A0A918R215_9ACTN</name>
<feature type="compositionally biased region" description="Low complexity" evidence="1">
    <location>
        <begin position="34"/>
        <end position="45"/>
    </location>
</feature>
<dbReference type="SUPFAM" id="SSF47413">
    <property type="entry name" value="lambda repressor-like DNA-binding domains"/>
    <property type="match status" value="1"/>
</dbReference>
<dbReference type="InterPro" id="IPR001387">
    <property type="entry name" value="Cro/C1-type_HTH"/>
</dbReference>
<dbReference type="AlphaFoldDB" id="A0A918R215"/>
<gene>
    <name evidence="3" type="ORF">GCM10010389_19140</name>
</gene>
<dbReference type="Gene3D" id="1.10.260.40">
    <property type="entry name" value="lambda repressor-like DNA-binding domains"/>
    <property type="match status" value="1"/>
</dbReference>
<dbReference type="GO" id="GO:0003677">
    <property type="term" value="F:DNA binding"/>
    <property type="evidence" value="ECO:0007669"/>
    <property type="project" value="InterPro"/>
</dbReference>